<name>A0ABT3Y7N7_9FLAO</name>
<dbReference type="RefSeq" id="WP_267282577.1">
    <property type="nucleotide sequence ID" value="NZ_JAOVZV010000021.1"/>
</dbReference>
<sequence>MMKNNLLKSITFMFLINFVLISCQKSDTPVLVYQKSMSIDDYDFQNINPETFFSKIYFTKENKIIFIDEKYNDEKPLLIFRKKSFNYKENNIKDEEKVDTIRKGDYKKEITSIIYNAPKINIEPSKRIIAKLFSGKMEVDNIIINTDSNNNIASIIFNSSVPNTKEKFKEIKNEMIKIYGDNYKSSILTLNGIKWDKGDKILLLGYDESQEDKFIHFRVVFPKIENQIKDKVRNGYLPIQQNVTLNDIKNPKYEILIQNRGCKVNVKLNNKEYYQNSDNSTYIFRNNKTKKYAPNDYKLDEGDVLATSTSRKNISSVYLDNKNKEQHISISIKPLDKNYYQNDGSMINVKIRAYEEENPQKDISLYDYKIDKLVESNKNEINVVSFFIIK</sequence>
<gene>
    <name evidence="1" type="ORF">OEA66_17380</name>
</gene>
<reference evidence="1" key="1">
    <citation type="submission" date="2022-10" db="EMBL/GenBank/DDBJ databases">
        <title>Chryseobacterium sp. nov., a novel bacterial species.</title>
        <authorList>
            <person name="Cao Y."/>
        </authorList>
    </citation>
    <scope>NUCLEOTIDE SEQUENCE</scope>
    <source>
        <strain evidence="1">KC 927</strain>
    </source>
</reference>
<evidence type="ECO:0008006" key="3">
    <source>
        <dbReference type="Google" id="ProtNLM"/>
    </source>
</evidence>
<keyword evidence="2" id="KW-1185">Reference proteome</keyword>
<protein>
    <recommendedName>
        <fullName evidence="3">Lipoprotein</fullName>
    </recommendedName>
</protein>
<organism evidence="1 2">
    <name type="scientific">Chryseobacterium luquanense</name>
    <dbReference type="NCBI Taxonomy" id="2983766"/>
    <lineage>
        <taxon>Bacteria</taxon>
        <taxon>Pseudomonadati</taxon>
        <taxon>Bacteroidota</taxon>
        <taxon>Flavobacteriia</taxon>
        <taxon>Flavobacteriales</taxon>
        <taxon>Weeksellaceae</taxon>
        <taxon>Chryseobacterium group</taxon>
        <taxon>Chryseobacterium</taxon>
    </lineage>
</organism>
<dbReference type="PROSITE" id="PS51257">
    <property type="entry name" value="PROKAR_LIPOPROTEIN"/>
    <property type="match status" value="1"/>
</dbReference>
<evidence type="ECO:0000313" key="2">
    <source>
        <dbReference type="Proteomes" id="UP001070176"/>
    </source>
</evidence>
<comment type="caution">
    <text evidence="1">The sequence shown here is derived from an EMBL/GenBank/DDBJ whole genome shotgun (WGS) entry which is preliminary data.</text>
</comment>
<accession>A0ABT3Y7N7</accession>
<dbReference type="Proteomes" id="UP001070176">
    <property type="component" value="Unassembled WGS sequence"/>
</dbReference>
<evidence type="ECO:0000313" key="1">
    <source>
        <dbReference type="EMBL" id="MCX8534123.1"/>
    </source>
</evidence>
<dbReference type="EMBL" id="JAOVZV010000021">
    <property type="protein sequence ID" value="MCX8534123.1"/>
    <property type="molecule type" value="Genomic_DNA"/>
</dbReference>
<proteinExistence type="predicted"/>